<dbReference type="EMBL" id="WSZM01001157">
    <property type="protein sequence ID" value="KAF4028091.1"/>
    <property type="molecule type" value="Genomic_DNA"/>
</dbReference>
<reference evidence="1" key="1">
    <citation type="submission" date="2020-04" db="EMBL/GenBank/DDBJ databases">
        <title>Hybrid Assembly of Korean Phytophthora infestans isolates.</title>
        <authorList>
            <person name="Prokchorchik M."/>
            <person name="Lee Y."/>
            <person name="Seo J."/>
            <person name="Cho J.-H."/>
            <person name="Park Y.-E."/>
            <person name="Jang D.-C."/>
            <person name="Im J.-S."/>
            <person name="Choi J.-G."/>
            <person name="Park H.-J."/>
            <person name="Lee G.-B."/>
            <person name="Lee Y.-G."/>
            <person name="Hong S.-Y."/>
            <person name="Cho K."/>
            <person name="Sohn K.H."/>
        </authorList>
    </citation>
    <scope>NUCLEOTIDE SEQUENCE</scope>
    <source>
        <strain evidence="1">KR_1_A1</strain>
    </source>
</reference>
<name>A0A833STC0_PHYIN</name>
<sequence length="108" mass="12838">MCHWITGALDRIWIYSQTPRCEDWRWCPAASLQTNRHYKRWQFSQSLIQARRRELAMVDWIFSRFSHCVSQVEVVEEAASTGQLEMLKLLLDKDSGRMKKYEAGADKR</sequence>
<proteinExistence type="predicted"/>
<accession>A0A833STC0</accession>
<evidence type="ECO:0000313" key="2">
    <source>
        <dbReference type="Proteomes" id="UP000602510"/>
    </source>
</evidence>
<protein>
    <submittedName>
        <fullName evidence="1">Uncharacterized protein</fullName>
    </submittedName>
</protein>
<dbReference type="AlphaFoldDB" id="A0A833STC0"/>
<gene>
    <name evidence="1" type="ORF">GN244_ATG20247</name>
</gene>
<keyword evidence="2" id="KW-1185">Reference proteome</keyword>
<dbReference type="Proteomes" id="UP000602510">
    <property type="component" value="Unassembled WGS sequence"/>
</dbReference>
<comment type="caution">
    <text evidence="1">The sequence shown here is derived from an EMBL/GenBank/DDBJ whole genome shotgun (WGS) entry which is preliminary data.</text>
</comment>
<organism evidence="1 2">
    <name type="scientific">Phytophthora infestans</name>
    <name type="common">Potato late blight agent</name>
    <name type="synonym">Botrytis infestans</name>
    <dbReference type="NCBI Taxonomy" id="4787"/>
    <lineage>
        <taxon>Eukaryota</taxon>
        <taxon>Sar</taxon>
        <taxon>Stramenopiles</taxon>
        <taxon>Oomycota</taxon>
        <taxon>Peronosporomycetes</taxon>
        <taxon>Peronosporales</taxon>
        <taxon>Peronosporaceae</taxon>
        <taxon>Phytophthora</taxon>
    </lineage>
</organism>
<evidence type="ECO:0000313" key="1">
    <source>
        <dbReference type="EMBL" id="KAF4028091.1"/>
    </source>
</evidence>